<dbReference type="EMBL" id="JAOPJZ010000002">
    <property type="protein sequence ID" value="MCU4751076.1"/>
    <property type="molecule type" value="Genomic_DNA"/>
</dbReference>
<dbReference type="Proteomes" id="UP001321047">
    <property type="component" value="Unassembled WGS sequence"/>
</dbReference>
<sequence length="154" mass="16131">MRGVSPLVGTVLLLGITVLLAGTLAIGFAPQLAGPSTASPGPALELEADADRDELIFEHVAGNSIDVRELEVDVTIDDEPLEFQPPVPFVGAYGFRGTPGGPFNAATDPHWRPGERTSLRLAGTNAPALEEGAVVRVHLTVDEETVVRLVTVAC</sequence>
<reference evidence="2 3" key="1">
    <citation type="submission" date="2022-09" db="EMBL/GenBank/DDBJ databases">
        <title>Enrichment on poylsaccharides allowed isolation of novel metabolic and taxonomic groups of Haloarchaea.</title>
        <authorList>
            <person name="Sorokin D.Y."/>
            <person name="Elcheninov A.G."/>
            <person name="Khizhniak T.V."/>
            <person name="Kolganova T.V."/>
            <person name="Kublanov I.V."/>
        </authorList>
    </citation>
    <scope>NUCLEOTIDE SEQUENCE [LARGE SCALE GENOMIC DNA]</scope>
    <source>
        <strain evidence="2 3">AArc-curdl1</strain>
    </source>
</reference>
<dbReference type="Pfam" id="PF07790">
    <property type="entry name" value="Pilin_N"/>
    <property type="match status" value="1"/>
</dbReference>
<keyword evidence="3" id="KW-1185">Reference proteome</keyword>
<dbReference type="AlphaFoldDB" id="A0AAP3E575"/>
<evidence type="ECO:0000259" key="1">
    <source>
        <dbReference type="Pfam" id="PF07790"/>
    </source>
</evidence>
<accession>A0AAP3E575</accession>
<dbReference type="InterPro" id="IPR012859">
    <property type="entry name" value="Pilin_N_archaeal"/>
</dbReference>
<organism evidence="2 3">
    <name type="scientific">Natronosalvus hydrolyticus</name>
    <dbReference type="NCBI Taxonomy" id="2979988"/>
    <lineage>
        <taxon>Archaea</taxon>
        <taxon>Methanobacteriati</taxon>
        <taxon>Methanobacteriota</taxon>
        <taxon>Stenosarchaea group</taxon>
        <taxon>Halobacteria</taxon>
        <taxon>Halobacteriales</taxon>
        <taxon>Natrialbaceae</taxon>
        <taxon>Natronosalvus</taxon>
    </lineage>
</organism>
<comment type="caution">
    <text evidence="2">The sequence shown here is derived from an EMBL/GenBank/DDBJ whole genome shotgun (WGS) entry which is preliminary data.</text>
</comment>
<name>A0AAP3E575_9EURY</name>
<dbReference type="NCBIfam" id="TIGR02537">
    <property type="entry name" value="arch_flag_Nterm"/>
    <property type="match status" value="1"/>
</dbReference>
<dbReference type="InterPro" id="IPR013373">
    <property type="entry name" value="Flagellin/pilin_N_arc"/>
</dbReference>
<dbReference type="RefSeq" id="WP_342806492.1">
    <property type="nucleotide sequence ID" value="NZ_JAOPJZ010000002.1"/>
</dbReference>
<protein>
    <submittedName>
        <fullName evidence="2">Type IV pilin N-terminal domain-containing protein</fullName>
    </submittedName>
</protein>
<feature type="domain" description="Archaeal Type IV pilin N-terminal" evidence="1">
    <location>
        <begin position="2"/>
        <end position="78"/>
    </location>
</feature>
<evidence type="ECO:0000313" key="3">
    <source>
        <dbReference type="Proteomes" id="UP001321047"/>
    </source>
</evidence>
<gene>
    <name evidence="2" type="ORF">OB919_03620</name>
</gene>
<proteinExistence type="predicted"/>
<evidence type="ECO:0000313" key="2">
    <source>
        <dbReference type="EMBL" id="MCU4751076.1"/>
    </source>
</evidence>